<accession>U1WX98</accession>
<evidence type="ECO:0000313" key="3">
    <source>
        <dbReference type="Proteomes" id="UP000016511"/>
    </source>
</evidence>
<sequence length="150" mass="17461">MKQEPNWQPIYNLPLITDMIDGQLAEAIDQHKNLLEAQSKPHVLDGYIVRRIIRVYTDQLEFVPIYQKQLEKWQEETRLTAEQQSEIKRLQKQVEQWKQVLTDILDLANKLKEGTIEKVMAKSDLELGIQSLKKNGSMTEGGEIAPFILF</sequence>
<proteinExistence type="predicted"/>
<dbReference type="RefSeq" id="WP_021624039.1">
    <property type="nucleotide sequence ID" value="NZ_KE952892.1"/>
</dbReference>
<dbReference type="GeneID" id="92841146"/>
<dbReference type="eggNOG" id="ENOG5031EIJ">
    <property type="taxonomic scope" value="Bacteria"/>
</dbReference>
<dbReference type="HOGENOM" id="CLU_149971_0_0_9"/>
<gene>
    <name evidence="2" type="ORF">HMPREF0083_04623</name>
</gene>
<keyword evidence="1" id="KW-0175">Coiled coil</keyword>
<feature type="coiled-coil region" evidence="1">
    <location>
        <begin position="80"/>
        <end position="107"/>
    </location>
</feature>
<protein>
    <submittedName>
        <fullName evidence="2">Uncharacterized protein</fullName>
    </submittedName>
</protein>
<dbReference type="PATRIC" id="fig|649747.3.peg.4165"/>
<evidence type="ECO:0000313" key="2">
    <source>
        <dbReference type="EMBL" id="ERI07290.1"/>
    </source>
</evidence>
<organism evidence="2 3">
    <name type="scientific">Aneurinibacillus aneurinilyticus ATCC 12856</name>
    <dbReference type="NCBI Taxonomy" id="649747"/>
    <lineage>
        <taxon>Bacteria</taxon>
        <taxon>Bacillati</taxon>
        <taxon>Bacillota</taxon>
        <taxon>Bacilli</taxon>
        <taxon>Bacillales</taxon>
        <taxon>Paenibacillaceae</taxon>
        <taxon>Aneurinibacillus group</taxon>
        <taxon>Aneurinibacillus</taxon>
    </lineage>
</organism>
<dbReference type="AlphaFoldDB" id="U1WX98"/>
<reference evidence="2 3" key="1">
    <citation type="submission" date="2013-08" db="EMBL/GenBank/DDBJ databases">
        <authorList>
            <person name="Weinstock G."/>
            <person name="Sodergren E."/>
            <person name="Wylie T."/>
            <person name="Fulton L."/>
            <person name="Fulton R."/>
            <person name="Fronick C."/>
            <person name="O'Laughlin M."/>
            <person name="Godfrey J."/>
            <person name="Miner T."/>
            <person name="Herter B."/>
            <person name="Appelbaum E."/>
            <person name="Cordes M."/>
            <person name="Lek S."/>
            <person name="Wollam A."/>
            <person name="Pepin K.H."/>
            <person name="Palsikar V.B."/>
            <person name="Mitreva M."/>
            <person name="Wilson R.K."/>
        </authorList>
    </citation>
    <scope>NUCLEOTIDE SEQUENCE [LARGE SCALE GENOMIC DNA]</scope>
    <source>
        <strain evidence="2 3">ATCC 12856</strain>
    </source>
</reference>
<name>U1WX98_ANEAE</name>
<dbReference type="Proteomes" id="UP000016511">
    <property type="component" value="Unassembled WGS sequence"/>
</dbReference>
<comment type="caution">
    <text evidence="2">The sequence shown here is derived from an EMBL/GenBank/DDBJ whole genome shotgun (WGS) entry which is preliminary data.</text>
</comment>
<dbReference type="EMBL" id="AWSJ01000284">
    <property type="protein sequence ID" value="ERI07290.1"/>
    <property type="molecule type" value="Genomic_DNA"/>
</dbReference>
<keyword evidence="3" id="KW-1185">Reference proteome</keyword>
<evidence type="ECO:0000256" key="1">
    <source>
        <dbReference type="SAM" id="Coils"/>
    </source>
</evidence>